<evidence type="ECO:0000259" key="1">
    <source>
        <dbReference type="Pfam" id="PF03364"/>
    </source>
</evidence>
<protein>
    <submittedName>
        <fullName evidence="2">SRPBCC family protein</fullName>
    </submittedName>
</protein>
<dbReference type="InterPro" id="IPR005031">
    <property type="entry name" value="COQ10_START"/>
</dbReference>
<dbReference type="SUPFAM" id="SSF55961">
    <property type="entry name" value="Bet v1-like"/>
    <property type="match status" value="1"/>
</dbReference>
<evidence type="ECO:0000313" key="5">
    <source>
        <dbReference type="Proteomes" id="UP001500962"/>
    </source>
</evidence>
<dbReference type="Proteomes" id="UP000830542">
    <property type="component" value="Chromosome"/>
</dbReference>
<accession>A0AAV3SG23</accession>
<dbReference type="InterPro" id="IPR023393">
    <property type="entry name" value="START-like_dom_sf"/>
</dbReference>
<gene>
    <name evidence="2" type="ORF">GCM10008985_19680</name>
    <name evidence="3" type="ORF">MUK72_07650</name>
</gene>
<dbReference type="AlphaFoldDB" id="A0AAV3SG23"/>
<evidence type="ECO:0000313" key="4">
    <source>
        <dbReference type="Proteomes" id="UP000830542"/>
    </source>
</evidence>
<reference evidence="3" key="2">
    <citation type="submission" date="2022-04" db="EMBL/GenBank/DDBJ databases">
        <title>Sequencing and genomic assembly of Halococcus dombrowskii.</title>
        <authorList>
            <person name="Lim S.W."/>
            <person name="MacLea K.S."/>
        </authorList>
    </citation>
    <scope>NUCLEOTIDE SEQUENCE</scope>
    <source>
        <strain evidence="3">H4</strain>
    </source>
</reference>
<dbReference type="Pfam" id="PF03364">
    <property type="entry name" value="Polyketide_cyc"/>
    <property type="match status" value="1"/>
</dbReference>
<dbReference type="EMBL" id="BAAADN010000030">
    <property type="protein sequence ID" value="GAA0463044.1"/>
    <property type="molecule type" value="Genomic_DNA"/>
</dbReference>
<sequence>MATYDRETYLRAPFEDVWEFHSAITGLTAVTPRFMNLRVEASRGPDGEPDPDILREGSEIDLSMRPFGVGPRQGWTSRIVERRRDGDAGLFRDTMHDGPFERWVHTHSFYADAGGTILRDRVEYRLPFGDLGRLAEPFGDIGFEPMFRYRHRETKRRLE</sequence>
<dbReference type="Proteomes" id="UP001500962">
    <property type="component" value="Unassembled WGS sequence"/>
</dbReference>
<evidence type="ECO:0000313" key="2">
    <source>
        <dbReference type="EMBL" id="GAA0463044.1"/>
    </source>
</evidence>
<reference evidence="2" key="1">
    <citation type="journal article" date="2014" name="Int. J. Syst. Evol. Microbiol.">
        <title>Complete genome sequence of Corynebacterium casei LMG S-19264T (=DSM 44701T), isolated from a smear-ripened cheese.</title>
        <authorList>
            <consortium name="US DOE Joint Genome Institute (JGI-PGF)"/>
            <person name="Walter F."/>
            <person name="Albersmeier A."/>
            <person name="Kalinowski J."/>
            <person name="Ruckert C."/>
        </authorList>
    </citation>
    <scope>NUCLEOTIDE SEQUENCE</scope>
    <source>
        <strain evidence="2">JCM 12289</strain>
    </source>
</reference>
<dbReference type="GeneID" id="71761712"/>
<keyword evidence="4" id="KW-1185">Reference proteome</keyword>
<name>A0AAV3SG23_HALDO</name>
<dbReference type="EMBL" id="CP095005">
    <property type="protein sequence ID" value="UOO93848.1"/>
    <property type="molecule type" value="Genomic_DNA"/>
</dbReference>
<dbReference type="CDD" id="cd07820">
    <property type="entry name" value="SRPBCC_3"/>
    <property type="match status" value="1"/>
</dbReference>
<feature type="domain" description="Coenzyme Q-binding protein COQ10 START" evidence="1">
    <location>
        <begin position="11"/>
        <end position="129"/>
    </location>
</feature>
<dbReference type="KEGG" id="hdo:MUK72_07650"/>
<dbReference type="RefSeq" id="WP_244698326.1">
    <property type="nucleotide sequence ID" value="NZ_BAAADN010000030.1"/>
</dbReference>
<proteinExistence type="predicted"/>
<dbReference type="Gene3D" id="3.30.530.20">
    <property type="match status" value="1"/>
</dbReference>
<organism evidence="2 5">
    <name type="scientific">Halococcus dombrowskii</name>
    <dbReference type="NCBI Taxonomy" id="179637"/>
    <lineage>
        <taxon>Archaea</taxon>
        <taxon>Methanobacteriati</taxon>
        <taxon>Methanobacteriota</taxon>
        <taxon>Stenosarchaea group</taxon>
        <taxon>Halobacteria</taxon>
        <taxon>Halobacteriales</taxon>
        <taxon>Halococcaceae</taxon>
        <taxon>Halococcus</taxon>
    </lineage>
</organism>
<evidence type="ECO:0000313" key="3">
    <source>
        <dbReference type="EMBL" id="UOO93848.1"/>
    </source>
</evidence>
<reference evidence="2" key="3">
    <citation type="submission" date="2023-12" db="EMBL/GenBank/DDBJ databases">
        <authorList>
            <person name="Sun Q."/>
            <person name="Inoue M."/>
        </authorList>
    </citation>
    <scope>NUCLEOTIDE SEQUENCE</scope>
    <source>
        <strain evidence="2">JCM 12289</strain>
    </source>
</reference>